<evidence type="ECO:0000313" key="1">
    <source>
        <dbReference type="EMBL" id="EHJ60044.1"/>
    </source>
</evidence>
<sequence length="135" mass="15183">MADSRLLKVTHSFVDCIDRGTDLGAVAMFIIHRSSKPGIGSLKRQLQAPLLNRELSLKRFEARILLGCQLQLFMDESVQTRAIALLIEPMVRRNGAYGSSKNCKDEEREDIERRQFHRLICNKAAGDRSAPSTIA</sequence>
<dbReference type="AlphaFoldDB" id="G6EF86"/>
<organism evidence="1 2">
    <name type="scientific">Novosphingobium pentaromativorans US6-1</name>
    <dbReference type="NCBI Taxonomy" id="1088721"/>
    <lineage>
        <taxon>Bacteria</taxon>
        <taxon>Pseudomonadati</taxon>
        <taxon>Pseudomonadota</taxon>
        <taxon>Alphaproteobacteria</taxon>
        <taxon>Sphingomonadales</taxon>
        <taxon>Sphingomonadaceae</taxon>
        <taxon>Novosphingobium</taxon>
    </lineage>
</organism>
<protein>
    <submittedName>
        <fullName evidence="1">Uncharacterized protein</fullName>
    </submittedName>
</protein>
<dbReference type="Proteomes" id="UP000004030">
    <property type="component" value="Unassembled WGS sequence"/>
</dbReference>
<reference evidence="1 2" key="1">
    <citation type="journal article" date="2012" name="J. Bacteriol.">
        <title>Genome sequence of benzo(a)pyrene-degrading bacterium Novosphingobium pentaromativorans US6-1.</title>
        <authorList>
            <person name="Luo Y.R."/>
            <person name="Kang S.G."/>
            <person name="Kim S.J."/>
            <person name="Kim M.R."/>
            <person name="Li N."/>
            <person name="Lee J.H."/>
            <person name="Kwon K.K."/>
        </authorList>
    </citation>
    <scope>NUCLEOTIDE SEQUENCE [LARGE SCALE GENOMIC DNA]</scope>
    <source>
        <strain evidence="1 2">US6-1</strain>
    </source>
</reference>
<comment type="caution">
    <text evidence="1">The sequence shown here is derived from an EMBL/GenBank/DDBJ whole genome shotgun (WGS) entry which is preliminary data.</text>
</comment>
<keyword evidence="2" id="KW-1185">Reference proteome</keyword>
<name>G6EF86_9SPHN</name>
<evidence type="ECO:0000313" key="2">
    <source>
        <dbReference type="Proteomes" id="UP000004030"/>
    </source>
</evidence>
<proteinExistence type="predicted"/>
<dbReference type="PATRIC" id="fig|1088721.3.peg.2972"/>
<accession>G6EF86</accession>
<dbReference type="EMBL" id="AGFM01000047">
    <property type="protein sequence ID" value="EHJ60044.1"/>
    <property type="molecule type" value="Genomic_DNA"/>
</dbReference>
<gene>
    <name evidence="1" type="ORF">NSU_3007</name>
</gene>